<reference evidence="2 3" key="1">
    <citation type="submission" date="2021-01" db="EMBL/GenBank/DDBJ databases">
        <title>FDA dAtabase for Regulatory Grade micrObial Sequences (FDA-ARGOS): Supporting development and validation of Infectious Disease Dx tests.</title>
        <authorList>
            <person name="Nelson B."/>
            <person name="Plummer A."/>
            <person name="Tallon L."/>
            <person name="Sadzewicz L."/>
            <person name="Zhao X."/>
            <person name="Boylan J."/>
            <person name="Ott S."/>
            <person name="Bowen H."/>
            <person name="Vavikolanu K."/>
            <person name="Mehta A."/>
            <person name="Aluvathingal J."/>
            <person name="Nadendla S."/>
            <person name="Myers T."/>
            <person name="Yan Y."/>
            <person name="Sichtig H."/>
        </authorList>
    </citation>
    <scope>NUCLEOTIDE SEQUENCE [LARGE SCALE GENOMIC DNA]</scope>
    <source>
        <strain evidence="2 3">FDAARGOS_1161</strain>
    </source>
</reference>
<dbReference type="GO" id="GO:0046677">
    <property type="term" value="P:response to antibiotic"/>
    <property type="evidence" value="ECO:0007669"/>
    <property type="project" value="InterPro"/>
</dbReference>
<dbReference type="InterPro" id="IPR045155">
    <property type="entry name" value="Beta-lactam_cat"/>
</dbReference>
<dbReference type="PANTHER" id="PTHR35333">
    <property type="entry name" value="BETA-LACTAMASE"/>
    <property type="match status" value="1"/>
</dbReference>
<dbReference type="GO" id="GO:0008800">
    <property type="term" value="F:beta-lactamase activity"/>
    <property type="evidence" value="ECO:0007669"/>
    <property type="project" value="InterPro"/>
</dbReference>
<keyword evidence="3" id="KW-1185">Reference proteome</keyword>
<dbReference type="Pfam" id="PF13354">
    <property type="entry name" value="Beta-lactamase2"/>
    <property type="match status" value="1"/>
</dbReference>
<dbReference type="GO" id="GO:0030655">
    <property type="term" value="P:beta-lactam antibiotic catabolic process"/>
    <property type="evidence" value="ECO:0007669"/>
    <property type="project" value="InterPro"/>
</dbReference>
<keyword evidence="2" id="KW-0378">Hydrolase</keyword>
<evidence type="ECO:0000313" key="3">
    <source>
        <dbReference type="Proteomes" id="UP000595254"/>
    </source>
</evidence>
<dbReference type="AlphaFoldDB" id="A0A974NQ56"/>
<name>A0A974NQ56_PERPY</name>
<proteinExistence type="predicted"/>
<evidence type="ECO:0000259" key="1">
    <source>
        <dbReference type="Pfam" id="PF13354"/>
    </source>
</evidence>
<dbReference type="SUPFAM" id="SSF56601">
    <property type="entry name" value="beta-lactamase/transpeptidase-like"/>
    <property type="match status" value="1"/>
</dbReference>
<accession>A0A974NQ56</accession>
<gene>
    <name evidence="2" type="ORF">I6J18_08085</name>
</gene>
<organism evidence="2 3">
    <name type="scientific">Peribacillus psychrosaccharolyticus</name>
    <name type="common">Bacillus psychrosaccharolyticus</name>
    <dbReference type="NCBI Taxonomy" id="1407"/>
    <lineage>
        <taxon>Bacteria</taxon>
        <taxon>Bacillati</taxon>
        <taxon>Bacillota</taxon>
        <taxon>Bacilli</taxon>
        <taxon>Bacillales</taxon>
        <taxon>Bacillaceae</taxon>
        <taxon>Peribacillus</taxon>
    </lineage>
</organism>
<evidence type="ECO:0000313" key="2">
    <source>
        <dbReference type="EMBL" id="QQT01799.1"/>
    </source>
</evidence>
<dbReference type="InterPro" id="IPR012338">
    <property type="entry name" value="Beta-lactam/transpept-like"/>
</dbReference>
<dbReference type="PANTHER" id="PTHR35333:SF3">
    <property type="entry name" value="BETA-LACTAMASE-TYPE TRANSPEPTIDASE FOLD CONTAINING PROTEIN"/>
    <property type="match status" value="1"/>
</dbReference>
<dbReference type="RefSeq" id="WP_040374941.1">
    <property type="nucleotide sequence ID" value="NZ_CP068053.1"/>
</dbReference>
<dbReference type="Proteomes" id="UP000595254">
    <property type="component" value="Chromosome"/>
</dbReference>
<feature type="domain" description="Beta-lactamase class A catalytic" evidence="1">
    <location>
        <begin position="27"/>
        <end position="233"/>
    </location>
</feature>
<dbReference type="Gene3D" id="3.40.710.10">
    <property type="entry name" value="DD-peptidase/beta-lactamase superfamily"/>
    <property type="match status" value="1"/>
</dbReference>
<dbReference type="InterPro" id="IPR000871">
    <property type="entry name" value="Beta-lactam_class-A"/>
</dbReference>
<dbReference type="EMBL" id="CP068053">
    <property type="protein sequence ID" value="QQT01799.1"/>
    <property type="molecule type" value="Genomic_DNA"/>
</dbReference>
<sequence>MSLPTIEKDIIELVQLFDGRISYKIEKDEQVIEYNSHDIYQSASLIKIPMLVEGFRQVEKNKIAFTQHVPFIQGDVAGGSGVLSALSNSLHLTVKDLLVLMTIVSDNTATNMLISLLGMENFNTCMDDLGMKDTMLQRRMMDFQAAADGRENITTAADIVTCLKAIHKGDELLSSSRQQILEIMEKQQFCDKLPAMMGNEVKIANKTGSLDGVSHDAAIIRYGSETVYAAILTDQISSSEESRQLISQIGKLIYDDLVE</sequence>
<dbReference type="KEGG" id="ppsr:I6J18_08085"/>
<protein>
    <submittedName>
        <fullName evidence="2">Serine hydrolase</fullName>
    </submittedName>
</protein>